<evidence type="ECO:0008006" key="3">
    <source>
        <dbReference type="Google" id="ProtNLM"/>
    </source>
</evidence>
<evidence type="ECO:0000313" key="2">
    <source>
        <dbReference type="Proteomes" id="UP001501682"/>
    </source>
</evidence>
<organism evidence="1 2">
    <name type="scientific">Winogradskyella damuponensis</name>
    <dbReference type="NCBI Taxonomy" id="943939"/>
    <lineage>
        <taxon>Bacteria</taxon>
        <taxon>Pseudomonadati</taxon>
        <taxon>Bacteroidota</taxon>
        <taxon>Flavobacteriia</taxon>
        <taxon>Flavobacteriales</taxon>
        <taxon>Flavobacteriaceae</taxon>
        <taxon>Winogradskyella</taxon>
    </lineage>
</organism>
<dbReference type="RefSeq" id="WP_344714656.1">
    <property type="nucleotide sequence ID" value="NZ_BAABCB010000019.1"/>
</dbReference>
<keyword evidence="2" id="KW-1185">Reference proteome</keyword>
<proteinExistence type="predicted"/>
<dbReference type="InterPro" id="IPR039498">
    <property type="entry name" value="NTP_transf_5"/>
</dbReference>
<gene>
    <name evidence="1" type="ORF">GCM10022292_22180</name>
</gene>
<evidence type="ECO:0000313" key="1">
    <source>
        <dbReference type="EMBL" id="GAA4244269.1"/>
    </source>
</evidence>
<dbReference type="Pfam" id="PF14907">
    <property type="entry name" value="NTP_transf_5"/>
    <property type="match status" value="1"/>
</dbReference>
<accession>A0ABP8CWR3</accession>
<dbReference type="EMBL" id="BAABCB010000019">
    <property type="protein sequence ID" value="GAA4244269.1"/>
    <property type="molecule type" value="Genomic_DNA"/>
</dbReference>
<comment type="caution">
    <text evidence="1">The sequence shown here is derived from an EMBL/GenBank/DDBJ whole genome shotgun (WGS) entry which is preliminary data.</text>
</comment>
<reference evidence="2" key="1">
    <citation type="journal article" date="2019" name="Int. J. Syst. Evol. Microbiol.">
        <title>The Global Catalogue of Microorganisms (GCM) 10K type strain sequencing project: providing services to taxonomists for standard genome sequencing and annotation.</title>
        <authorList>
            <consortium name="The Broad Institute Genomics Platform"/>
            <consortium name="The Broad Institute Genome Sequencing Center for Infectious Disease"/>
            <person name="Wu L."/>
            <person name="Ma J."/>
        </authorList>
    </citation>
    <scope>NUCLEOTIDE SEQUENCE [LARGE SCALE GENOMIC DNA]</scope>
    <source>
        <strain evidence="2">JCM 17633</strain>
    </source>
</reference>
<sequence length="357" mass="42165">MNNLAITYQHIADILSFETPKSQLEKTLSQASFNWETIIKEGSKHFIIPTIYCRLKTKQLLHLLPEDLIAYFEYITSENRKRNEIVLMQVHSISELFNSEHIEHVFLKGSALLALGCFNDIAERMLGDIDILVPPNQLKKAYNLLCKNGYYPSKQTLGNDFFEHKHLPRLKTELSPTRIAAVEIHRKLFVTYSTAELEHLSIFKEKKEHNNVFTPSIKHLMMHNVLNFQINDYGALYNSISFRSIYDTIILQQKYKGNKEWYKNKIFKKYFIYSSLFFNDIIIVKHGYTRVLTGFYLFKLKHIKFYKSWNKLLKLISFIPIITNRMCFFMSNSSYRKAVIKDRKRIFAHFTSILSNN</sequence>
<name>A0ABP8CWR3_9FLAO</name>
<dbReference type="Proteomes" id="UP001501682">
    <property type="component" value="Unassembled WGS sequence"/>
</dbReference>
<protein>
    <recommendedName>
        <fullName evidence="3">Nucleotidyltransferase family protein</fullName>
    </recommendedName>
</protein>